<protein>
    <submittedName>
        <fullName evidence="1">Uncharacterized protein</fullName>
    </submittedName>
</protein>
<dbReference type="EMBL" id="MZGV01000038">
    <property type="protein sequence ID" value="OPJ59857.1"/>
    <property type="molecule type" value="Genomic_DNA"/>
</dbReference>
<dbReference type="AlphaFoldDB" id="A0A1V4IK30"/>
<gene>
    <name evidence="1" type="ORF">CLORY_30740</name>
</gene>
<proteinExistence type="predicted"/>
<dbReference type="Proteomes" id="UP000190080">
    <property type="component" value="Unassembled WGS sequence"/>
</dbReference>
<reference evidence="1 2" key="1">
    <citation type="submission" date="2017-03" db="EMBL/GenBank/DDBJ databases">
        <title>Genome sequence of Clostridium oryzae DSM 28571.</title>
        <authorList>
            <person name="Poehlein A."/>
            <person name="Daniel R."/>
        </authorList>
    </citation>
    <scope>NUCLEOTIDE SEQUENCE [LARGE SCALE GENOMIC DNA]</scope>
    <source>
        <strain evidence="1 2">DSM 28571</strain>
    </source>
</reference>
<comment type="caution">
    <text evidence="1">The sequence shown here is derived from an EMBL/GenBank/DDBJ whole genome shotgun (WGS) entry which is preliminary data.</text>
</comment>
<keyword evidence="2" id="KW-1185">Reference proteome</keyword>
<dbReference type="RefSeq" id="WP_079425982.1">
    <property type="nucleotide sequence ID" value="NZ_MZGV01000038.1"/>
</dbReference>
<dbReference type="OrthoDB" id="1912578at2"/>
<evidence type="ECO:0000313" key="1">
    <source>
        <dbReference type="EMBL" id="OPJ59857.1"/>
    </source>
</evidence>
<accession>A0A1V4IK30</accession>
<dbReference type="STRING" id="1450648.CLORY_30740"/>
<organism evidence="1 2">
    <name type="scientific">Clostridium oryzae</name>
    <dbReference type="NCBI Taxonomy" id="1450648"/>
    <lineage>
        <taxon>Bacteria</taxon>
        <taxon>Bacillati</taxon>
        <taxon>Bacillota</taxon>
        <taxon>Clostridia</taxon>
        <taxon>Eubacteriales</taxon>
        <taxon>Clostridiaceae</taxon>
        <taxon>Clostridium</taxon>
    </lineage>
</organism>
<name>A0A1V4IK30_9CLOT</name>
<evidence type="ECO:0000313" key="2">
    <source>
        <dbReference type="Proteomes" id="UP000190080"/>
    </source>
</evidence>
<sequence length="226" mass="25909">MDSLTISNSQSSKDIYNANEYKNTSDKNKCTNNNLDNTNIEITDKSNISDDAMVGYKFFKRLEASSTFNDKDSSVNKYISEYEKIKKEIASGTYGNDKDKYKDLLNNAFKNIVSSISDSVIKQSNQAPKIKLSTSALIECQREHDNATTFVWIFKAENKRILKEIEYYKKKKNHRLVNSLRQLSASYKHVINNLSSTAEYINNNISDSLNSYASKDLEKIRQLESE</sequence>